<name>A0AAP0PS87_9MAGN</name>
<feature type="compositionally biased region" description="Basic and acidic residues" evidence="1">
    <location>
        <begin position="254"/>
        <end position="270"/>
    </location>
</feature>
<protein>
    <submittedName>
        <fullName evidence="2">Uncharacterized protein</fullName>
    </submittedName>
</protein>
<dbReference type="AlphaFoldDB" id="A0AAP0PS87"/>
<comment type="caution">
    <text evidence="2">The sequence shown here is derived from an EMBL/GenBank/DDBJ whole genome shotgun (WGS) entry which is preliminary data.</text>
</comment>
<gene>
    <name evidence="2" type="ORF">Syun_009385</name>
</gene>
<evidence type="ECO:0000313" key="2">
    <source>
        <dbReference type="EMBL" id="KAK9151076.1"/>
    </source>
</evidence>
<accession>A0AAP0PS87</accession>
<reference evidence="2 3" key="1">
    <citation type="submission" date="2024-01" db="EMBL/GenBank/DDBJ databases">
        <title>Genome assemblies of Stephania.</title>
        <authorList>
            <person name="Yang L."/>
        </authorList>
    </citation>
    <scope>NUCLEOTIDE SEQUENCE [LARGE SCALE GENOMIC DNA]</scope>
    <source>
        <strain evidence="2">YNDBR</strain>
        <tissue evidence="2">Leaf</tissue>
    </source>
</reference>
<feature type="compositionally biased region" description="Polar residues" evidence="1">
    <location>
        <begin position="278"/>
        <end position="295"/>
    </location>
</feature>
<evidence type="ECO:0000256" key="1">
    <source>
        <dbReference type="SAM" id="MobiDB-lite"/>
    </source>
</evidence>
<evidence type="ECO:0000313" key="3">
    <source>
        <dbReference type="Proteomes" id="UP001420932"/>
    </source>
</evidence>
<sequence length="295" mass="33308">MPPTVNEVYLHLHTVNHDGVTFIDTRSERFYRRRLELTQATPDQPVDDEAMYFNVADAEDGATFRVRSEQLRHVVAFMQRQFEMTKDGAGLSQPPPPPPPPPHDQQQPPQIDPADPPQQQDNVEREIDGTIADLSDPLLIRDGSETEYLNSVFDLFLISNGLETELLHSKFVLGKRPHKEFNDHSLKDGERGMYISWSHLECKWKFKEDFIIGGSHEEDHIHQIVPSTIESGNVDIDSIGDIYELKPLLGGENVGDRKFEVSSGKLERSSPQRVPPTMKSSAGNSNQGRNNSPYG</sequence>
<keyword evidence="3" id="KW-1185">Reference proteome</keyword>
<organism evidence="2 3">
    <name type="scientific">Stephania yunnanensis</name>
    <dbReference type="NCBI Taxonomy" id="152371"/>
    <lineage>
        <taxon>Eukaryota</taxon>
        <taxon>Viridiplantae</taxon>
        <taxon>Streptophyta</taxon>
        <taxon>Embryophyta</taxon>
        <taxon>Tracheophyta</taxon>
        <taxon>Spermatophyta</taxon>
        <taxon>Magnoliopsida</taxon>
        <taxon>Ranunculales</taxon>
        <taxon>Menispermaceae</taxon>
        <taxon>Menispermoideae</taxon>
        <taxon>Cissampelideae</taxon>
        <taxon>Stephania</taxon>
    </lineage>
</organism>
<dbReference type="Proteomes" id="UP001420932">
    <property type="component" value="Unassembled WGS sequence"/>
</dbReference>
<proteinExistence type="predicted"/>
<dbReference type="EMBL" id="JBBNAF010000004">
    <property type="protein sequence ID" value="KAK9151076.1"/>
    <property type="molecule type" value="Genomic_DNA"/>
</dbReference>
<feature type="region of interest" description="Disordered" evidence="1">
    <location>
        <begin position="252"/>
        <end position="295"/>
    </location>
</feature>
<feature type="region of interest" description="Disordered" evidence="1">
    <location>
        <begin position="87"/>
        <end position="121"/>
    </location>
</feature>
<feature type="compositionally biased region" description="Pro residues" evidence="1">
    <location>
        <begin position="93"/>
        <end position="103"/>
    </location>
</feature>